<gene>
    <name evidence="1" type="ORF">HaLaN_10268</name>
</gene>
<protein>
    <submittedName>
        <fullName evidence="1">ABC transporter domain-containing protein</fullName>
    </submittedName>
</protein>
<dbReference type="AlphaFoldDB" id="A0A699Z4G4"/>
<name>A0A699Z4G4_HAELA</name>
<dbReference type="Proteomes" id="UP000485058">
    <property type="component" value="Unassembled WGS sequence"/>
</dbReference>
<sequence length="76" mass="8242">MVVPRVASEGGMTDTHELKPSLTKALGSKSVCITLQDVSYYVKDSRKGENKGKPLYLLKGVSTLFEPGRMSALVRA</sequence>
<dbReference type="EMBL" id="BLLF01000705">
    <property type="protein sequence ID" value="GFH14248.1"/>
    <property type="molecule type" value="Genomic_DNA"/>
</dbReference>
<reference evidence="1 2" key="1">
    <citation type="submission" date="2020-02" db="EMBL/GenBank/DDBJ databases">
        <title>Draft genome sequence of Haematococcus lacustris strain NIES-144.</title>
        <authorList>
            <person name="Morimoto D."/>
            <person name="Nakagawa S."/>
            <person name="Yoshida T."/>
            <person name="Sawayama S."/>
        </authorList>
    </citation>
    <scope>NUCLEOTIDE SEQUENCE [LARGE SCALE GENOMIC DNA]</scope>
    <source>
        <strain evidence="1 2">NIES-144</strain>
    </source>
</reference>
<accession>A0A699Z4G4</accession>
<proteinExistence type="predicted"/>
<evidence type="ECO:0000313" key="2">
    <source>
        <dbReference type="Proteomes" id="UP000485058"/>
    </source>
</evidence>
<comment type="caution">
    <text evidence="1">The sequence shown here is derived from an EMBL/GenBank/DDBJ whole genome shotgun (WGS) entry which is preliminary data.</text>
</comment>
<keyword evidence="2" id="KW-1185">Reference proteome</keyword>
<organism evidence="1 2">
    <name type="scientific">Haematococcus lacustris</name>
    <name type="common">Green alga</name>
    <name type="synonym">Haematococcus pluvialis</name>
    <dbReference type="NCBI Taxonomy" id="44745"/>
    <lineage>
        <taxon>Eukaryota</taxon>
        <taxon>Viridiplantae</taxon>
        <taxon>Chlorophyta</taxon>
        <taxon>core chlorophytes</taxon>
        <taxon>Chlorophyceae</taxon>
        <taxon>CS clade</taxon>
        <taxon>Chlamydomonadales</taxon>
        <taxon>Haematococcaceae</taxon>
        <taxon>Haematococcus</taxon>
    </lineage>
</organism>
<evidence type="ECO:0000313" key="1">
    <source>
        <dbReference type="EMBL" id="GFH14248.1"/>
    </source>
</evidence>